<organism evidence="1 2">
    <name type="scientific">Rhizobium rhizogenes</name>
    <name type="common">Agrobacterium rhizogenes</name>
    <dbReference type="NCBI Taxonomy" id="359"/>
    <lineage>
        <taxon>Bacteria</taxon>
        <taxon>Pseudomonadati</taxon>
        <taxon>Pseudomonadota</taxon>
        <taxon>Alphaproteobacteria</taxon>
        <taxon>Hyphomicrobiales</taxon>
        <taxon>Rhizobiaceae</taxon>
        <taxon>Rhizobium/Agrobacterium group</taxon>
        <taxon>Rhizobium</taxon>
    </lineage>
</organism>
<dbReference type="Proteomes" id="UP000528185">
    <property type="component" value="Unassembled WGS sequence"/>
</dbReference>
<evidence type="ECO:0000313" key="2">
    <source>
        <dbReference type="Proteomes" id="UP000528185"/>
    </source>
</evidence>
<reference evidence="1 2" key="1">
    <citation type="submission" date="2020-06" db="EMBL/GenBank/DDBJ databases">
        <authorList>
            <person name="De Coninck B."/>
            <person name="Ibrahim H."/>
        </authorList>
    </citation>
    <scope>NUCLEOTIDE SEQUENCE [LARGE SCALE GENOMIC DNA]</scope>
    <source>
        <strain evidence="1">Ag_rhizogenes_K599</strain>
    </source>
</reference>
<gene>
    <name evidence="1" type="ORF">AGRHK599_LOCUS2082</name>
</gene>
<accession>A0AAN2A564</accession>
<protein>
    <submittedName>
        <fullName evidence="1">Uncharacterized protein</fullName>
    </submittedName>
</protein>
<sequence>MFDTFPVDALAHNWLSEILLEEIEREISHAHPEALPAFPHFVQQPYRSIFERYESIVSRFHKLATEIRQLNTTDKALVHASLRTQNSLPAILLHDFEYQECATALPKIHALAVDLFSTAFERLSVIKSPDHDDAIRDWHFDLIFNAFKKKTCAACGLEKLERPDADIPRPDLDHYLSISQYPFAGVNLMNLTPMGIACNTRYKLAKDVLNDDAGSRTDSFDPYGELRGTISLEGSRFLPADHAVAEWRVSIVPDTAMGVNWDRLFKIKSRYSGVLYSDFADWVEQFSDYVARHGMSITDREAVLSGLGRFIETCRYEALPAVALLKASAMRLFHDAIASEELGSRMHQFLMQVNERRTTKEHPA</sequence>
<proteinExistence type="predicted"/>
<evidence type="ECO:0000313" key="1">
    <source>
        <dbReference type="EMBL" id="CAD0212815.1"/>
    </source>
</evidence>
<dbReference type="EMBL" id="CAICSX020000001">
    <property type="protein sequence ID" value="CAD0212815.1"/>
    <property type="molecule type" value="Genomic_DNA"/>
</dbReference>
<comment type="caution">
    <text evidence="1">The sequence shown here is derived from an EMBL/GenBank/DDBJ whole genome shotgun (WGS) entry which is preliminary data.</text>
</comment>
<dbReference type="RefSeq" id="WP_065114000.1">
    <property type="nucleotide sequence ID" value="NZ_CAICSX020000001.1"/>
</dbReference>
<name>A0AAN2A564_RHIRH</name>
<dbReference type="AlphaFoldDB" id="A0AAN2A564"/>
<dbReference type="KEGG" id="aro:B0909_01175"/>